<evidence type="ECO:0000313" key="3">
    <source>
        <dbReference type="Proteomes" id="UP000320672"/>
    </source>
</evidence>
<dbReference type="KEGG" id="rml:FF011L_49250"/>
<dbReference type="Pfam" id="PF13517">
    <property type="entry name" value="FG-GAP_3"/>
    <property type="match status" value="1"/>
</dbReference>
<keyword evidence="1" id="KW-0732">Signal</keyword>
<protein>
    <submittedName>
        <fullName evidence="2">FG-GAP repeat protein</fullName>
    </submittedName>
</protein>
<dbReference type="SUPFAM" id="SSF69318">
    <property type="entry name" value="Integrin alpha N-terminal domain"/>
    <property type="match status" value="1"/>
</dbReference>
<dbReference type="PANTHER" id="PTHR44103:SF1">
    <property type="entry name" value="PROPROTEIN CONVERTASE P"/>
    <property type="match status" value="1"/>
</dbReference>
<accession>A0A517MMK4</accession>
<name>A0A517MMK4_9BACT</name>
<organism evidence="2 3">
    <name type="scientific">Roseimaritima multifibrata</name>
    <dbReference type="NCBI Taxonomy" id="1930274"/>
    <lineage>
        <taxon>Bacteria</taxon>
        <taxon>Pseudomonadati</taxon>
        <taxon>Planctomycetota</taxon>
        <taxon>Planctomycetia</taxon>
        <taxon>Pirellulales</taxon>
        <taxon>Pirellulaceae</taxon>
        <taxon>Roseimaritima</taxon>
    </lineage>
</organism>
<dbReference type="InterPro" id="IPR013517">
    <property type="entry name" value="FG-GAP"/>
</dbReference>
<dbReference type="PANTHER" id="PTHR44103">
    <property type="entry name" value="PROPROTEIN CONVERTASE P"/>
    <property type="match status" value="1"/>
</dbReference>
<proteinExistence type="predicted"/>
<gene>
    <name evidence="2" type="ORF">FF011L_49250</name>
</gene>
<dbReference type="Proteomes" id="UP000320672">
    <property type="component" value="Chromosome"/>
</dbReference>
<sequence length="390" mass="42377">MKSSVFIAFSLLVGTIVVAEEAGWPRHEIFSGAHVNSATASDYDGDGTQEILFSAAGQVFMYLGPDYQTKHVLAVVDPRLKAQCIHCVMHDVDGDGDLDFVGSYVRGLFWLECPNENATTTNWNVHPITDEILGVHCIRSYDIDRDGKMDLIANDFTEGEGKWSGSICWLKPSVSENASMNWTIIPIAKGTAVGGSHYFDFADINGDGRPDLTLGAKGKPFADGNYFAIFYAPENPAEPWDRELLPGAGEQIGATHASPADVNGDGKIDVLATRGHGVGVIWFEAPDWTMHVIDDEIASPHSTDVGDIDGDGDIDLSTVGYDSKIAAWYENDGKGRFTRHVLSRDQMAYDTMITDLDGDGDKDILVAGQRSQNVVWFENPNPVKSGPASQ</sequence>
<reference evidence="2 3" key="1">
    <citation type="submission" date="2019-02" db="EMBL/GenBank/DDBJ databases">
        <title>Deep-cultivation of Planctomycetes and their phenomic and genomic characterization uncovers novel biology.</title>
        <authorList>
            <person name="Wiegand S."/>
            <person name="Jogler M."/>
            <person name="Boedeker C."/>
            <person name="Pinto D."/>
            <person name="Vollmers J."/>
            <person name="Rivas-Marin E."/>
            <person name="Kohn T."/>
            <person name="Peeters S.H."/>
            <person name="Heuer A."/>
            <person name="Rast P."/>
            <person name="Oberbeckmann S."/>
            <person name="Bunk B."/>
            <person name="Jeske O."/>
            <person name="Meyerdierks A."/>
            <person name="Storesund J.E."/>
            <person name="Kallscheuer N."/>
            <person name="Luecker S."/>
            <person name="Lage O.M."/>
            <person name="Pohl T."/>
            <person name="Merkel B.J."/>
            <person name="Hornburger P."/>
            <person name="Mueller R.-W."/>
            <person name="Bruemmer F."/>
            <person name="Labrenz M."/>
            <person name="Spormann A.M."/>
            <person name="Op den Camp H."/>
            <person name="Overmann J."/>
            <person name="Amann R."/>
            <person name="Jetten M.S.M."/>
            <person name="Mascher T."/>
            <person name="Medema M.H."/>
            <person name="Devos D.P."/>
            <person name="Kaster A.-K."/>
            <person name="Ovreas L."/>
            <person name="Rohde M."/>
            <person name="Galperin M.Y."/>
            <person name="Jogler C."/>
        </authorList>
    </citation>
    <scope>NUCLEOTIDE SEQUENCE [LARGE SCALE GENOMIC DNA]</scope>
    <source>
        <strain evidence="2 3">FF011L</strain>
    </source>
</reference>
<keyword evidence="3" id="KW-1185">Reference proteome</keyword>
<dbReference type="EMBL" id="CP036262">
    <property type="protein sequence ID" value="QDS96118.1"/>
    <property type="molecule type" value="Genomic_DNA"/>
</dbReference>
<dbReference type="Gene3D" id="2.130.10.130">
    <property type="entry name" value="Integrin alpha, N-terminal"/>
    <property type="match status" value="1"/>
</dbReference>
<dbReference type="AlphaFoldDB" id="A0A517MMK4"/>
<evidence type="ECO:0000256" key="1">
    <source>
        <dbReference type="ARBA" id="ARBA00022729"/>
    </source>
</evidence>
<dbReference type="RefSeq" id="WP_145354304.1">
    <property type="nucleotide sequence ID" value="NZ_CP036262.1"/>
</dbReference>
<dbReference type="OrthoDB" id="237141at2"/>
<dbReference type="InterPro" id="IPR028994">
    <property type="entry name" value="Integrin_alpha_N"/>
</dbReference>
<evidence type="ECO:0000313" key="2">
    <source>
        <dbReference type="EMBL" id="QDS96118.1"/>
    </source>
</evidence>